<proteinExistence type="predicted"/>
<dbReference type="Proteomes" id="UP000279972">
    <property type="component" value="Chromosome"/>
</dbReference>
<dbReference type="EMBL" id="PPEH01000017">
    <property type="protein sequence ID" value="PNW10983.1"/>
    <property type="molecule type" value="Genomic_DNA"/>
</dbReference>
<accession>A0A3G6RPW4</accession>
<dbReference type="AlphaFoldDB" id="A0A3G6RPW4"/>
<evidence type="ECO:0000313" key="2">
    <source>
        <dbReference type="EMBL" id="PNW10983.1"/>
    </source>
</evidence>
<reference evidence="1 4" key="2">
    <citation type="submission" date="2018-11" db="EMBL/GenBank/DDBJ databases">
        <title>Proposal to divide the Flavobacteriaceae and reorganize its genera based on Amino Acid Identity values calculated from whole genome sequences.</title>
        <authorList>
            <person name="Nicholson A.C."/>
            <person name="Gulvik C.A."/>
            <person name="Whitney A.M."/>
            <person name="Humrighouse B.W."/>
            <person name="Bell M."/>
            <person name="Holmes B."/>
            <person name="Steigerwalt A.G."/>
            <person name="Villarma A."/>
            <person name="Sheth M."/>
            <person name="Batra D."/>
            <person name="Pryor J."/>
            <person name="Bernardet J.-F."/>
            <person name="Hugo C."/>
            <person name="Kampfer P."/>
            <person name="Newman J."/>
            <person name="McQuiston J.R."/>
        </authorList>
    </citation>
    <scope>NUCLEOTIDE SEQUENCE [LARGE SCALE GENOMIC DNA]</scope>
    <source>
        <strain evidence="1 4">KC_1864</strain>
    </source>
</reference>
<keyword evidence="4" id="KW-1185">Reference proteome</keyword>
<dbReference type="EMBL" id="CP033924">
    <property type="protein sequence ID" value="AZA81934.1"/>
    <property type="molecule type" value="Genomic_DNA"/>
</dbReference>
<dbReference type="KEGG" id="clac:EG342_08445"/>
<protein>
    <submittedName>
        <fullName evidence="2">Uncharacterized protein</fullName>
    </submittedName>
</protein>
<sequence>MLSLFLSCKDTKTTIPPNNGEFFDKNSITDSSALTERTPSILQKGIDKKWYGIYKVRFDYGEIGGMNAGWDLEININGENITASGSGYQIGFKDELTATEKGNRLILKHKKNLDGYTLGKNMDPEFVLIEDNGSFYVQSEWIDSDIITKPETNGFKIVKKSNEN</sequence>
<evidence type="ECO:0000313" key="3">
    <source>
        <dbReference type="Proteomes" id="UP000236262"/>
    </source>
</evidence>
<evidence type="ECO:0000313" key="1">
    <source>
        <dbReference type="EMBL" id="AZA81934.1"/>
    </source>
</evidence>
<evidence type="ECO:0000313" key="4">
    <source>
        <dbReference type="Proteomes" id="UP000279972"/>
    </source>
</evidence>
<reference evidence="2 3" key="1">
    <citation type="submission" date="2018-01" db="EMBL/GenBank/DDBJ databases">
        <title>Draft genome sequences of Chryseobacterium lactis NCTC11390, Chryseobacterium oncorhynchi 701B-08, and Chryseobacterium viscerum 687B-08.</title>
        <authorList>
            <person name="Jeong J.-J."/>
            <person name="Lee Y.J."/>
            <person name="Park B."/>
            <person name="Choi I.-G."/>
            <person name="Kim K.D."/>
        </authorList>
    </citation>
    <scope>NUCLEOTIDE SEQUENCE [LARGE SCALE GENOMIC DNA]</scope>
    <source>
        <strain evidence="2 3">NCTC11390</strain>
    </source>
</reference>
<dbReference type="Proteomes" id="UP000236262">
    <property type="component" value="Unassembled WGS sequence"/>
</dbReference>
<name>A0A3G6RPW4_CHRLC</name>
<organism evidence="2 3">
    <name type="scientific">Chryseobacterium lactis</name>
    <dbReference type="NCBI Taxonomy" id="1241981"/>
    <lineage>
        <taxon>Bacteria</taxon>
        <taxon>Pseudomonadati</taxon>
        <taxon>Bacteroidota</taxon>
        <taxon>Flavobacteriia</taxon>
        <taxon>Flavobacteriales</taxon>
        <taxon>Weeksellaceae</taxon>
        <taxon>Chryseobacterium group</taxon>
        <taxon>Chryseobacterium</taxon>
    </lineage>
</organism>
<gene>
    <name evidence="2" type="ORF">C1637_24725</name>
    <name evidence="1" type="ORF">EG342_08445</name>
</gene>